<dbReference type="PROSITE" id="PS51257">
    <property type="entry name" value="PROKAR_LIPOPROTEIN"/>
    <property type="match status" value="1"/>
</dbReference>
<dbReference type="eggNOG" id="COG1538">
    <property type="taxonomic scope" value="Bacteria"/>
</dbReference>
<dbReference type="AlphaFoldDB" id="S9TUM2"/>
<dbReference type="SUPFAM" id="SSF56954">
    <property type="entry name" value="Outer membrane efflux proteins (OEP)"/>
    <property type="match status" value="1"/>
</dbReference>
<dbReference type="EMBL" id="AQPH01000020">
    <property type="protein sequence ID" value="EPY02170.1"/>
    <property type="molecule type" value="Genomic_DNA"/>
</dbReference>
<dbReference type="PANTHER" id="PTHR30203:SF20">
    <property type="entry name" value="MULTIDRUG RESISTANCE OUTER MEMBRANE PROTEIN MDTP-RELATED"/>
    <property type="match status" value="1"/>
</dbReference>
<keyword evidence="4 9" id="KW-0812">Transmembrane</keyword>
<evidence type="ECO:0000256" key="5">
    <source>
        <dbReference type="ARBA" id="ARBA00022729"/>
    </source>
</evidence>
<dbReference type="InterPro" id="IPR010131">
    <property type="entry name" value="MdtP/NodT-like"/>
</dbReference>
<gene>
    <name evidence="10" type="ORF">K678_07323</name>
</gene>
<evidence type="ECO:0000256" key="2">
    <source>
        <dbReference type="ARBA" id="ARBA00007613"/>
    </source>
</evidence>
<dbReference type="RefSeq" id="WP_021131815.1">
    <property type="nucleotide sequence ID" value="NZ_AQPH01000020.1"/>
</dbReference>
<dbReference type="PANTHER" id="PTHR30203">
    <property type="entry name" value="OUTER MEMBRANE CATION EFFLUX PROTEIN"/>
    <property type="match status" value="1"/>
</dbReference>
<feature type="signal peptide" evidence="9">
    <location>
        <begin position="1"/>
        <end position="22"/>
    </location>
</feature>
<dbReference type="GO" id="GO:0005886">
    <property type="term" value="C:plasma membrane"/>
    <property type="evidence" value="ECO:0007669"/>
    <property type="project" value="UniProtKB-SubCell"/>
</dbReference>
<keyword evidence="8 9" id="KW-0449">Lipoprotein</keyword>
<evidence type="ECO:0000256" key="7">
    <source>
        <dbReference type="ARBA" id="ARBA00023139"/>
    </source>
</evidence>
<dbReference type="Proteomes" id="UP000015350">
    <property type="component" value="Unassembled WGS sequence"/>
</dbReference>
<evidence type="ECO:0000256" key="3">
    <source>
        <dbReference type="ARBA" id="ARBA00022452"/>
    </source>
</evidence>
<evidence type="ECO:0000313" key="10">
    <source>
        <dbReference type="EMBL" id="EPY02170.1"/>
    </source>
</evidence>
<comment type="subcellular location">
    <subcellularLocation>
        <location evidence="9">Cell membrane</location>
        <topology evidence="9">Lipid-anchor</topology>
    </subcellularLocation>
    <subcellularLocation>
        <location evidence="1">Membrane</location>
    </subcellularLocation>
</comment>
<dbReference type="Pfam" id="PF02321">
    <property type="entry name" value="OEP"/>
    <property type="match status" value="2"/>
</dbReference>
<keyword evidence="5 9" id="KW-0732">Signal</keyword>
<comment type="caution">
    <text evidence="10">The sequence shown here is derived from an EMBL/GenBank/DDBJ whole genome shotgun (WGS) entry which is preliminary data.</text>
</comment>
<dbReference type="InterPro" id="IPR003423">
    <property type="entry name" value="OMP_efflux"/>
</dbReference>
<evidence type="ECO:0000256" key="8">
    <source>
        <dbReference type="ARBA" id="ARBA00023288"/>
    </source>
</evidence>
<dbReference type="STRING" id="1316936.K678_07323"/>
<sequence length="477" mass="51265">MNKASVATTSLLALLVAGCASWDEIDRQSALTDANALPLAATAGPTAEAAPWPAEDWWRGYRDEQLNQLIDEALAGNPSLKVASARIRRAAAQAGLAESDLYPHLDGNGSVIEQRFNKNDVYPDTLAGKVRTANRVGLTGSYSLDLWGGREAEYLSALGQLRASEIDAQAARLDLAAAIAQTYVRLAGEFDQLDISRDLLRQKQEIQALNARQVRAGLVTEVETRQAEAAIATAQAEIVASEDRITLLQHDLAALVGSGPDRGRTIGRPSLTVAAPLGLPSALPAELIGRRPDIVAQRWRIESATRSVDAAKAQFYPNVDLSAFLGFKSIGLSQFLTASSVMVGGGPAVTLPIFDAGRLRSSLAEANATLDISVELYNGAIVDALREVVGYLTSWRANQIRLEHDRHAVTHLEEAYRLAFLRYREGLTNYLTVLSAEGDLIAERRQEAASRNRQYSLSIGLAHALGGGFAPQVLPPS</sequence>
<dbReference type="NCBIfam" id="TIGR01845">
    <property type="entry name" value="outer_NodT"/>
    <property type="match status" value="1"/>
</dbReference>
<feature type="chain" id="PRO_5001443419" evidence="9">
    <location>
        <begin position="23"/>
        <end position="477"/>
    </location>
</feature>
<protein>
    <submittedName>
        <fullName evidence="10">RND efflux system, outer membrane lipoprotein, NodT</fullName>
    </submittedName>
</protein>
<evidence type="ECO:0000256" key="9">
    <source>
        <dbReference type="RuleBase" id="RU362097"/>
    </source>
</evidence>
<evidence type="ECO:0000256" key="6">
    <source>
        <dbReference type="ARBA" id="ARBA00023136"/>
    </source>
</evidence>
<dbReference type="OrthoDB" id="9783100at2"/>
<proteinExistence type="inferred from homology"/>
<evidence type="ECO:0000313" key="11">
    <source>
        <dbReference type="Proteomes" id="UP000015350"/>
    </source>
</evidence>
<organism evidence="10 11">
    <name type="scientific">Magnetospirillum fulvum MGU-K5</name>
    <dbReference type="NCBI Taxonomy" id="1316936"/>
    <lineage>
        <taxon>Bacteria</taxon>
        <taxon>Pseudomonadati</taxon>
        <taxon>Pseudomonadota</taxon>
        <taxon>Alphaproteobacteria</taxon>
        <taxon>Rhodospirillales</taxon>
        <taxon>Rhodospirillaceae</taxon>
        <taxon>Magnetospirillum</taxon>
    </lineage>
</organism>
<accession>S9TUM2</accession>
<name>S9TUM2_MAGFU</name>
<dbReference type="Gene3D" id="1.20.1600.10">
    <property type="entry name" value="Outer membrane efflux proteins (OEP)"/>
    <property type="match status" value="1"/>
</dbReference>
<dbReference type="PATRIC" id="fig|1316936.3.peg.1468"/>
<comment type="similarity">
    <text evidence="2 9">Belongs to the outer membrane factor (OMF) (TC 1.B.17) family.</text>
</comment>
<keyword evidence="7 9" id="KW-0564">Palmitate</keyword>
<keyword evidence="6 9" id="KW-0472">Membrane</keyword>
<dbReference type="Gene3D" id="2.20.200.10">
    <property type="entry name" value="Outer membrane efflux proteins (OEP)"/>
    <property type="match status" value="1"/>
</dbReference>
<evidence type="ECO:0000256" key="1">
    <source>
        <dbReference type="ARBA" id="ARBA00004370"/>
    </source>
</evidence>
<evidence type="ECO:0000256" key="4">
    <source>
        <dbReference type="ARBA" id="ARBA00022692"/>
    </source>
</evidence>
<dbReference type="GO" id="GO:0015562">
    <property type="term" value="F:efflux transmembrane transporter activity"/>
    <property type="evidence" value="ECO:0007669"/>
    <property type="project" value="InterPro"/>
</dbReference>
<keyword evidence="3 9" id="KW-1134">Transmembrane beta strand</keyword>
<reference evidence="10 11" key="1">
    <citation type="submission" date="2013-04" db="EMBL/GenBank/DDBJ databases">
        <authorList>
            <person name="Kuznetsov B."/>
            <person name="Ivanovsky R."/>
        </authorList>
    </citation>
    <scope>NUCLEOTIDE SEQUENCE [LARGE SCALE GENOMIC DNA]</scope>
    <source>
        <strain evidence="10 11">MGU-K5</strain>
    </source>
</reference>